<feature type="region of interest" description="Disordered" evidence="1">
    <location>
        <begin position="27"/>
        <end position="85"/>
    </location>
</feature>
<dbReference type="AlphaFoldDB" id="A0AAV4F9P9"/>
<name>A0AAV4F9P9_9GAST</name>
<accession>A0AAV4F9P9</accession>
<dbReference type="EMBL" id="BMAT01011273">
    <property type="protein sequence ID" value="GFR69699.1"/>
    <property type="molecule type" value="Genomic_DNA"/>
</dbReference>
<evidence type="ECO:0000313" key="2">
    <source>
        <dbReference type="EMBL" id="GFR69699.1"/>
    </source>
</evidence>
<feature type="compositionally biased region" description="Polar residues" evidence="1">
    <location>
        <begin position="32"/>
        <end position="46"/>
    </location>
</feature>
<protein>
    <submittedName>
        <fullName evidence="2">Uncharacterized protein</fullName>
    </submittedName>
</protein>
<sequence length="85" mass="9083">MKQTNKTKHRLEIAELLKTYLQNTATDKPLNSVPTRAISSSTNPTRLKSRLDTPTVGSLMVSPDTGGVDWADPGTLANASTATVT</sequence>
<evidence type="ECO:0000313" key="3">
    <source>
        <dbReference type="Proteomes" id="UP000762676"/>
    </source>
</evidence>
<proteinExistence type="predicted"/>
<organism evidence="2 3">
    <name type="scientific">Elysia marginata</name>
    <dbReference type="NCBI Taxonomy" id="1093978"/>
    <lineage>
        <taxon>Eukaryota</taxon>
        <taxon>Metazoa</taxon>
        <taxon>Spiralia</taxon>
        <taxon>Lophotrochozoa</taxon>
        <taxon>Mollusca</taxon>
        <taxon>Gastropoda</taxon>
        <taxon>Heterobranchia</taxon>
        <taxon>Euthyneura</taxon>
        <taxon>Panpulmonata</taxon>
        <taxon>Sacoglossa</taxon>
        <taxon>Placobranchoidea</taxon>
        <taxon>Plakobranchidae</taxon>
        <taxon>Elysia</taxon>
    </lineage>
</organism>
<dbReference type="Proteomes" id="UP000762676">
    <property type="component" value="Unassembled WGS sequence"/>
</dbReference>
<keyword evidence="3" id="KW-1185">Reference proteome</keyword>
<evidence type="ECO:0000256" key="1">
    <source>
        <dbReference type="SAM" id="MobiDB-lite"/>
    </source>
</evidence>
<comment type="caution">
    <text evidence="2">The sequence shown here is derived from an EMBL/GenBank/DDBJ whole genome shotgun (WGS) entry which is preliminary data.</text>
</comment>
<gene>
    <name evidence="2" type="ORF">ElyMa_005638400</name>
</gene>
<reference evidence="2 3" key="1">
    <citation type="journal article" date="2021" name="Elife">
        <title>Chloroplast acquisition without the gene transfer in kleptoplastic sea slugs, Plakobranchus ocellatus.</title>
        <authorList>
            <person name="Maeda T."/>
            <person name="Takahashi S."/>
            <person name="Yoshida T."/>
            <person name="Shimamura S."/>
            <person name="Takaki Y."/>
            <person name="Nagai Y."/>
            <person name="Toyoda A."/>
            <person name="Suzuki Y."/>
            <person name="Arimoto A."/>
            <person name="Ishii H."/>
            <person name="Satoh N."/>
            <person name="Nishiyama T."/>
            <person name="Hasebe M."/>
            <person name="Maruyama T."/>
            <person name="Minagawa J."/>
            <person name="Obokata J."/>
            <person name="Shigenobu S."/>
        </authorList>
    </citation>
    <scope>NUCLEOTIDE SEQUENCE [LARGE SCALE GENOMIC DNA]</scope>
</reference>